<dbReference type="PROSITE" id="PS50893">
    <property type="entry name" value="ABC_TRANSPORTER_2"/>
    <property type="match status" value="1"/>
</dbReference>
<dbReference type="Proteomes" id="UP000886289">
    <property type="component" value="Unassembled WGS sequence"/>
</dbReference>
<dbReference type="InterPro" id="IPR017871">
    <property type="entry name" value="ABC_transporter-like_CS"/>
</dbReference>
<gene>
    <name evidence="5" type="ORF">ENG63_03360</name>
</gene>
<reference evidence="5" key="1">
    <citation type="journal article" date="2020" name="mSystems">
        <title>Genome- and Community-Level Interaction Insights into Carbon Utilization and Element Cycling Functions of Hydrothermarchaeota in Hydrothermal Sediment.</title>
        <authorList>
            <person name="Zhou Z."/>
            <person name="Liu Y."/>
            <person name="Xu W."/>
            <person name="Pan J."/>
            <person name="Luo Z.H."/>
            <person name="Li M."/>
        </authorList>
    </citation>
    <scope>NUCLEOTIDE SEQUENCE [LARGE SCALE GENOMIC DNA]</scope>
    <source>
        <strain evidence="5">HyVt-233</strain>
    </source>
</reference>
<evidence type="ECO:0000256" key="3">
    <source>
        <dbReference type="ARBA" id="ARBA00022840"/>
    </source>
</evidence>
<evidence type="ECO:0000259" key="4">
    <source>
        <dbReference type="PROSITE" id="PS50893"/>
    </source>
</evidence>
<keyword evidence="2" id="KW-0547">Nucleotide-binding</keyword>
<organism evidence="5">
    <name type="scientific">Desulfofervidus auxilii</name>
    <dbReference type="NCBI Taxonomy" id="1621989"/>
    <lineage>
        <taxon>Bacteria</taxon>
        <taxon>Pseudomonadati</taxon>
        <taxon>Thermodesulfobacteriota</taxon>
        <taxon>Candidatus Desulfofervidia</taxon>
        <taxon>Candidatus Desulfofervidales</taxon>
        <taxon>Candidatus Desulfofervidaceae</taxon>
        <taxon>Candidatus Desulfofervidus</taxon>
    </lineage>
</organism>
<dbReference type="SUPFAM" id="SSF52540">
    <property type="entry name" value="P-loop containing nucleoside triphosphate hydrolases"/>
    <property type="match status" value="1"/>
</dbReference>
<keyword evidence="1" id="KW-0813">Transport</keyword>
<dbReference type="CDD" id="cd03261">
    <property type="entry name" value="ABC_Org_Solvent_Resistant"/>
    <property type="match status" value="1"/>
</dbReference>
<evidence type="ECO:0000256" key="1">
    <source>
        <dbReference type="ARBA" id="ARBA00022448"/>
    </source>
</evidence>
<evidence type="ECO:0000313" key="5">
    <source>
        <dbReference type="EMBL" id="HDD43884.1"/>
    </source>
</evidence>
<feature type="domain" description="ABC transporter" evidence="4">
    <location>
        <begin position="2"/>
        <end position="239"/>
    </location>
</feature>
<sequence length="248" mass="27808">MVCVQNLKKSFGTLKVLRGISFEVYSGETVVILGASGSGKSVLLQILVGLLSADEGKIWVHGYEVTRFRHEKEWYPIRLKTGFLFQAGGLYDSMTVYENIAFALRFHLKLPETEIKKKVKEVLSAVQLEGIEDKYPAQLSGGMQRRVALARAIALNPPLILYDEPTTGLDPIRSAVISELIRHLQKTYGITSIVVTHDLNCAFKVADRLMFLHEGKILVTGDVDTFRQDKNPYLKQFLEGKIEGPIKE</sequence>
<dbReference type="GO" id="GO:0016887">
    <property type="term" value="F:ATP hydrolysis activity"/>
    <property type="evidence" value="ECO:0007669"/>
    <property type="project" value="InterPro"/>
</dbReference>
<name>A0A7C0U1Y9_DESA2</name>
<evidence type="ECO:0000256" key="2">
    <source>
        <dbReference type="ARBA" id="ARBA00022741"/>
    </source>
</evidence>
<dbReference type="InterPro" id="IPR027417">
    <property type="entry name" value="P-loop_NTPase"/>
</dbReference>
<dbReference type="AlphaFoldDB" id="A0A7C0U1Y9"/>
<dbReference type="PANTHER" id="PTHR43023:SF6">
    <property type="entry name" value="INTERMEMBRANE PHOSPHOLIPID TRANSPORT SYSTEM ATP-BINDING PROTEIN MLAF"/>
    <property type="match status" value="1"/>
</dbReference>
<dbReference type="Gene3D" id="3.40.50.300">
    <property type="entry name" value="P-loop containing nucleotide triphosphate hydrolases"/>
    <property type="match status" value="1"/>
</dbReference>
<dbReference type="EMBL" id="DRBS01000130">
    <property type="protein sequence ID" value="HDD43884.1"/>
    <property type="molecule type" value="Genomic_DNA"/>
</dbReference>
<dbReference type="GO" id="GO:0005524">
    <property type="term" value="F:ATP binding"/>
    <property type="evidence" value="ECO:0007669"/>
    <property type="project" value="UniProtKB-KW"/>
</dbReference>
<dbReference type="PANTHER" id="PTHR43023">
    <property type="entry name" value="PROTEIN TRIGALACTOSYLDIACYLGLYCEROL 3, CHLOROPLASTIC"/>
    <property type="match status" value="1"/>
</dbReference>
<dbReference type="PROSITE" id="PS00211">
    <property type="entry name" value="ABC_TRANSPORTER_1"/>
    <property type="match status" value="1"/>
</dbReference>
<proteinExistence type="predicted"/>
<dbReference type="InterPro" id="IPR003593">
    <property type="entry name" value="AAA+_ATPase"/>
</dbReference>
<comment type="caution">
    <text evidence="5">The sequence shown here is derived from an EMBL/GenBank/DDBJ whole genome shotgun (WGS) entry which is preliminary data.</text>
</comment>
<dbReference type="SMART" id="SM00382">
    <property type="entry name" value="AAA"/>
    <property type="match status" value="1"/>
</dbReference>
<dbReference type="Pfam" id="PF00005">
    <property type="entry name" value="ABC_tran"/>
    <property type="match status" value="1"/>
</dbReference>
<dbReference type="InterPro" id="IPR003439">
    <property type="entry name" value="ABC_transporter-like_ATP-bd"/>
</dbReference>
<keyword evidence="3 5" id="KW-0067">ATP-binding</keyword>
<protein>
    <submittedName>
        <fullName evidence="5">ABC transporter ATP-binding protein</fullName>
    </submittedName>
</protein>
<accession>A0A7C0U1Y9</accession>